<dbReference type="KEGG" id="pry:Prubr_51460"/>
<gene>
    <name evidence="2" type="ORF">Prubr_51460</name>
</gene>
<feature type="region of interest" description="Disordered" evidence="1">
    <location>
        <begin position="61"/>
        <end position="87"/>
    </location>
</feature>
<evidence type="ECO:0000313" key="3">
    <source>
        <dbReference type="Proteomes" id="UP000680866"/>
    </source>
</evidence>
<sequence>MEVLIEQVRWFPGVAGVLEHHARALPQPDQLCGPFWAALATGTDVRTCALAAGTRIWPHDLPASRPAGEPPAMSAWPGLPRADSFSRAGTSAQGVGAAVGAASQGVLAAVPVTGEWTVSRLTAVLALLEGGLPAVPVANLDTAELTESIDRPGLQRYLETGDGSGLAPHPWRTGHFAMPAGVIRGRRGTLVAIADTYPSLGHQGVHLQPVERLTSALARRKPETGGILLAVGADLADDTAERIEGLGLRAKWWDNGTPH</sequence>
<reference evidence="2" key="1">
    <citation type="submission" date="2020-08" db="EMBL/GenBank/DDBJ databases">
        <title>Whole genome shotgun sequence of Polymorphospora rubra NBRC 101157.</title>
        <authorList>
            <person name="Komaki H."/>
            <person name="Tamura T."/>
        </authorList>
    </citation>
    <scope>NUCLEOTIDE SEQUENCE</scope>
    <source>
        <strain evidence="2">NBRC 101157</strain>
    </source>
</reference>
<evidence type="ECO:0000313" key="2">
    <source>
        <dbReference type="EMBL" id="BCJ68125.1"/>
    </source>
</evidence>
<dbReference type="AlphaFoldDB" id="A0A810N9U4"/>
<dbReference type="EMBL" id="AP023359">
    <property type="protein sequence ID" value="BCJ68125.1"/>
    <property type="molecule type" value="Genomic_DNA"/>
</dbReference>
<dbReference type="Proteomes" id="UP000680866">
    <property type="component" value="Chromosome"/>
</dbReference>
<dbReference type="Pfam" id="PF21819">
    <property type="entry name" value="DUF6885"/>
    <property type="match status" value="1"/>
</dbReference>
<proteinExistence type="predicted"/>
<accession>A0A810N9U4</accession>
<keyword evidence="3" id="KW-1185">Reference proteome</keyword>
<name>A0A810N9U4_9ACTN</name>
<dbReference type="InterPro" id="IPR049252">
    <property type="entry name" value="DUF6885"/>
</dbReference>
<evidence type="ECO:0000256" key="1">
    <source>
        <dbReference type="SAM" id="MobiDB-lite"/>
    </source>
</evidence>
<protein>
    <submittedName>
        <fullName evidence="2">Uncharacterized protein</fullName>
    </submittedName>
</protein>
<organism evidence="2 3">
    <name type="scientific">Polymorphospora rubra</name>
    <dbReference type="NCBI Taxonomy" id="338584"/>
    <lineage>
        <taxon>Bacteria</taxon>
        <taxon>Bacillati</taxon>
        <taxon>Actinomycetota</taxon>
        <taxon>Actinomycetes</taxon>
        <taxon>Micromonosporales</taxon>
        <taxon>Micromonosporaceae</taxon>
        <taxon>Polymorphospora</taxon>
    </lineage>
</organism>